<reference evidence="1" key="1">
    <citation type="submission" date="2021-05" db="EMBL/GenBank/DDBJ databases">
        <authorList>
            <person name="Scholz U."/>
            <person name="Mascher M."/>
            <person name="Fiebig A."/>
        </authorList>
    </citation>
    <scope>NUCLEOTIDE SEQUENCE [LARGE SCALE GENOMIC DNA]</scope>
</reference>
<dbReference type="EnsemblPlants" id="AVESA.00010b.r2.2DG0394830.1">
    <property type="protein sequence ID" value="AVESA.00010b.r2.2DG0394830.1.CDS.1"/>
    <property type="gene ID" value="AVESA.00010b.r2.2DG0394830"/>
</dbReference>
<dbReference type="Proteomes" id="UP001732700">
    <property type="component" value="Chromosome 2D"/>
</dbReference>
<accession>A0ACD5V8T1</accession>
<proteinExistence type="predicted"/>
<keyword evidence="2" id="KW-1185">Reference proteome</keyword>
<evidence type="ECO:0000313" key="2">
    <source>
        <dbReference type="Proteomes" id="UP001732700"/>
    </source>
</evidence>
<protein>
    <submittedName>
        <fullName evidence="1">Uncharacterized protein</fullName>
    </submittedName>
</protein>
<sequence length="749" mass="80567">MAGGGAPPPFGAASPSAWAPASDRQASTSSSPAALAARAAFLRRFRGLCFRCLSKNHRRSKCREPLRCIECRLWGHSSSSPRCPARRRPEAQPSAVVPRCPPGERLCFPAPPPPAEMLRRVSAVPAPRRPSAGPTVITCSRFMDHELRTLRSRGVLVKAVEHFHSANPLLVGKELEARLRLPPHVLRVTRHHPEAFFIKFDFPKHRDDALRLGTITVDGSAFLLQPWSESDHAVHQTWTFHVRVCVERMPLHMWSIEGAQGVLGPRVLVDRLDSRTFGQENTAIFSCWVWCWELAHIPSSHAFVVFPEGAGRVAEMLGYSPPSRQVAPPPNGLRFDALVHLDLVEDWRVPERRTPSSGQSGVPSSNSEEEPPYPAVQPYTWAMTVPDGEGVRRGSAAGLCAGGLGGSAGGDRRRDDEDDSSSRRRRPEQERAIQRGQRGRDATPSQGLRGERHRSRSPPGSRRRWAASSPPPSGSEELPPPPPLPTDGTVPMRAFPVSGTLLLSGSPAPASSPPSPPRVPSPVSACSSDPLSDLMLTDYLELEKWAPQRFDPMAMEWDAACAAATEQPLAFSFEAMLREAGGVAHSPQRSLLGRSPSPPSAGACLQAVTHQVGDLHLADAAAAAGDLLHDLFSVPPTSVLGASPPSPPVLARPAEPPATIRRTTRQSAKLSATPVSQRASVRLARELGAIDPAEQSAAKAASGLVERFKTPLDDVDIDGLALLTRIDREAILRAASKAEVASAAAAAAH</sequence>
<reference evidence="1" key="2">
    <citation type="submission" date="2025-09" db="UniProtKB">
        <authorList>
            <consortium name="EnsemblPlants"/>
        </authorList>
    </citation>
    <scope>IDENTIFICATION</scope>
</reference>
<organism evidence="1 2">
    <name type="scientific">Avena sativa</name>
    <name type="common">Oat</name>
    <dbReference type="NCBI Taxonomy" id="4498"/>
    <lineage>
        <taxon>Eukaryota</taxon>
        <taxon>Viridiplantae</taxon>
        <taxon>Streptophyta</taxon>
        <taxon>Embryophyta</taxon>
        <taxon>Tracheophyta</taxon>
        <taxon>Spermatophyta</taxon>
        <taxon>Magnoliopsida</taxon>
        <taxon>Liliopsida</taxon>
        <taxon>Poales</taxon>
        <taxon>Poaceae</taxon>
        <taxon>BOP clade</taxon>
        <taxon>Pooideae</taxon>
        <taxon>Poodae</taxon>
        <taxon>Poeae</taxon>
        <taxon>Poeae Chloroplast Group 1 (Aveneae type)</taxon>
        <taxon>Aveninae</taxon>
        <taxon>Avena</taxon>
    </lineage>
</organism>
<evidence type="ECO:0000313" key="1">
    <source>
        <dbReference type="EnsemblPlants" id="AVESA.00010b.r2.2DG0394830.1.CDS.1"/>
    </source>
</evidence>
<name>A0ACD5V8T1_AVESA</name>